<dbReference type="Proteomes" id="UP000031189">
    <property type="component" value="Unassembled WGS sequence"/>
</dbReference>
<dbReference type="GO" id="GO:0003700">
    <property type="term" value="F:DNA-binding transcription factor activity"/>
    <property type="evidence" value="ECO:0007669"/>
    <property type="project" value="TreeGrafter"/>
</dbReference>
<reference evidence="2 3" key="1">
    <citation type="submission" date="2014-12" db="EMBL/GenBank/DDBJ databases">
        <title>Draft genome sequence of Terrisporobacter sp. 08-306576, isolated from the blood culture of a bacteremia patient.</title>
        <authorList>
            <person name="Lund L.C."/>
            <person name="Sydenham T.V."/>
            <person name="Hogh S.V."/>
            <person name="Skov M.N."/>
            <person name="Kemp M."/>
            <person name="Justesen U.S."/>
        </authorList>
    </citation>
    <scope>NUCLEOTIDE SEQUENCE [LARGE SCALE GENOMIC DNA]</scope>
    <source>
        <strain evidence="2 3">08-306576</strain>
    </source>
</reference>
<dbReference type="STRING" id="1577792.QX51_12545"/>
<evidence type="ECO:0000256" key="1">
    <source>
        <dbReference type="ARBA" id="ARBA00023125"/>
    </source>
</evidence>
<dbReference type="PROSITE" id="PS51197">
    <property type="entry name" value="HTH_RRF2_2"/>
    <property type="match status" value="1"/>
</dbReference>
<protein>
    <submittedName>
        <fullName evidence="2">AsnC family transcriptional regulator</fullName>
    </submittedName>
</protein>
<dbReference type="Gene3D" id="1.10.10.10">
    <property type="entry name" value="Winged helix-like DNA-binding domain superfamily/Winged helix DNA-binding domain"/>
    <property type="match status" value="1"/>
</dbReference>
<dbReference type="AlphaFoldDB" id="A0A0B3VID8"/>
<evidence type="ECO:0000313" key="2">
    <source>
        <dbReference type="EMBL" id="KHS56611.1"/>
    </source>
</evidence>
<dbReference type="OrthoDB" id="9808360at2"/>
<dbReference type="NCBIfam" id="TIGR00738">
    <property type="entry name" value="rrf2_super"/>
    <property type="match status" value="1"/>
</dbReference>
<dbReference type="PANTHER" id="PTHR33221">
    <property type="entry name" value="WINGED HELIX-TURN-HELIX TRANSCRIPTIONAL REGULATOR, RRF2 FAMILY"/>
    <property type="match status" value="1"/>
</dbReference>
<name>A0A0B3VID8_9FIRM</name>
<evidence type="ECO:0000313" key="3">
    <source>
        <dbReference type="Proteomes" id="UP000031189"/>
    </source>
</evidence>
<dbReference type="InterPro" id="IPR036390">
    <property type="entry name" value="WH_DNA-bd_sf"/>
</dbReference>
<proteinExistence type="predicted"/>
<dbReference type="InterPro" id="IPR036388">
    <property type="entry name" value="WH-like_DNA-bd_sf"/>
</dbReference>
<organism evidence="2 3">
    <name type="scientific">Terrisporobacter othiniensis</name>
    <dbReference type="NCBI Taxonomy" id="1577792"/>
    <lineage>
        <taxon>Bacteria</taxon>
        <taxon>Bacillati</taxon>
        <taxon>Bacillota</taxon>
        <taxon>Clostridia</taxon>
        <taxon>Peptostreptococcales</taxon>
        <taxon>Peptostreptococcaceae</taxon>
        <taxon>Terrisporobacter</taxon>
    </lineage>
</organism>
<accession>A0A0B3VID8</accession>
<dbReference type="Pfam" id="PF02082">
    <property type="entry name" value="Rrf2"/>
    <property type="match status" value="1"/>
</dbReference>
<dbReference type="EMBL" id="JWHR01000110">
    <property type="protein sequence ID" value="KHS56611.1"/>
    <property type="molecule type" value="Genomic_DNA"/>
</dbReference>
<dbReference type="PANTHER" id="PTHR33221:SF5">
    <property type="entry name" value="HTH-TYPE TRANSCRIPTIONAL REGULATOR ISCR"/>
    <property type="match status" value="1"/>
</dbReference>
<dbReference type="GO" id="GO:0005829">
    <property type="term" value="C:cytosol"/>
    <property type="evidence" value="ECO:0007669"/>
    <property type="project" value="TreeGrafter"/>
</dbReference>
<keyword evidence="1" id="KW-0238">DNA-binding</keyword>
<comment type="caution">
    <text evidence="2">The sequence shown here is derived from an EMBL/GenBank/DDBJ whole genome shotgun (WGS) entry which is preliminary data.</text>
</comment>
<keyword evidence="3" id="KW-1185">Reference proteome</keyword>
<dbReference type="SUPFAM" id="SSF46785">
    <property type="entry name" value="Winged helix' DNA-binding domain"/>
    <property type="match status" value="1"/>
</dbReference>
<dbReference type="InterPro" id="IPR000944">
    <property type="entry name" value="Tscrpt_reg_Rrf2"/>
</dbReference>
<dbReference type="GO" id="GO:0003677">
    <property type="term" value="F:DNA binding"/>
    <property type="evidence" value="ECO:0007669"/>
    <property type="project" value="UniProtKB-KW"/>
</dbReference>
<dbReference type="RefSeq" id="WP_039680262.1">
    <property type="nucleotide sequence ID" value="NZ_JAWGXO010000001.1"/>
</dbReference>
<sequence length="153" mass="17167">MKLSTKGKYGLKAIFELSLHVNEGPMPLNMIASKQKIPEQYLEQIFSTLKKSQLITSVRGAQGGYFLNKDPNDVTVGDVLTILEGPVALSQCIIDEGSCENSNDCSTKLVWEKLKKGIEDVLNSITLQDMIDDYNKKNHIKEFDITELMNNKK</sequence>
<gene>
    <name evidence="2" type="ORF">QX51_12545</name>
</gene>